<sequence length="205" mass="22894">FLCLRSKPPVFSMAPPVLPLPGGRSGSRSPRMQKSRNPSRRDKVRQGKLIRSWTDEEESFLFRSRTQGQKLPYKHIANRLDKTELACRVHWHHMTVGRKGHRADEFDDDNVSDNSDGSGPSTAPSAGQFPARSGSDNAQQEPSLSYTTSPRPCTLPSFETFIRDTFHQRSTSSPGSLVGDDVDDGARERQLPNSNRSLRTLSGSW</sequence>
<feature type="compositionally biased region" description="Polar residues" evidence="1">
    <location>
        <begin position="134"/>
        <end position="151"/>
    </location>
</feature>
<feature type="non-terminal residue" evidence="2">
    <location>
        <position position="1"/>
    </location>
</feature>
<dbReference type="eggNOG" id="ENOG502S3M7">
    <property type="taxonomic scope" value="Eukaryota"/>
</dbReference>
<feature type="region of interest" description="Disordered" evidence="1">
    <location>
        <begin position="13"/>
        <end position="49"/>
    </location>
</feature>
<accession>W9WFB1</accession>
<feature type="compositionally biased region" description="Polar residues" evidence="1">
    <location>
        <begin position="191"/>
        <end position="205"/>
    </location>
</feature>
<evidence type="ECO:0000256" key="1">
    <source>
        <dbReference type="SAM" id="MobiDB-lite"/>
    </source>
</evidence>
<keyword evidence="3" id="KW-1185">Reference proteome</keyword>
<gene>
    <name evidence="2" type="ORF">A1O5_10294</name>
</gene>
<dbReference type="HOGENOM" id="CLU_092891_0_0_1"/>
<dbReference type="GeneID" id="19194987"/>
<proteinExistence type="predicted"/>
<dbReference type="CDD" id="cd00167">
    <property type="entry name" value="SANT"/>
    <property type="match status" value="1"/>
</dbReference>
<name>W9WFB1_9EURO</name>
<reference evidence="2 3" key="1">
    <citation type="submission" date="2013-03" db="EMBL/GenBank/DDBJ databases">
        <title>The Genome Sequence of Cladophialophora psammophila CBS 110553.</title>
        <authorList>
            <consortium name="The Broad Institute Genomics Platform"/>
            <person name="Cuomo C."/>
            <person name="de Hoog S."/>
            <person name="Gorbushina A."/>
            <person name="Walker B."/>
            <person name="Young S.K."/>
            <person name="Zeng Q."/>
            <person name="Gargeya S."/>
            <person name="Fitzgerald M."/>
            <person name="Haas B."/>
            <person name="Abouelleil A."/>
            <person name="Allen A.W."/>
            <person name="Alvarado L."/>
            <person name="Arachchi H.M."/>
            <person name="Berlin A.M."/>
            <person name="Chapman S.B."/>
            <person name="Gainer-Dewar J."/>
            <person name="Goldberg J."/>
            <person name="Griggs A."/>
            <person name="Gujja S."/>
            <person name="Hansen M."/>
            <person name="Howarth C."/>
            <person name="Imamovic A."/>
            <person name="Ireland A."/>
            <person name="Larimer J."/>
            <person name="McCowan C."/>
            <person name="Murphy C."/>
            <person name="Pearson M."/>
            <person name="Poon T.W."/>
            <person name="Priest M."/>
            <person name="Roberts A."/>
            <person name="Saif S."/>
            <person name="Shea T."/>
            <person name="Sisk P."/>
            <person name="Sykes S."/>
            <person name="Wortman J."/>
            <person name="Nusbaum C."/>
            <person name="Birren B."/>
        </authorList>
    </citation>
    <scope>NUCLEOTIDE SEQUENCE [LARGE SCALE GENOMIC DNA]</scope>
    <source>
        <strain evidence="2 3">CBS 110553</strain>
    </source>
</reference>
<feature type="non-terminal residue" evidence="2">
    <location>
        <position position="205"/>
    </location>
</feature>
<feature type="compositionally biased region" description="Low complexity" evidence="1">
    <location>
        <begin position="112"/>
        <end position="121"/>
    </location>
</feature>
<dbReference type="RefSeq" id="XP_007749060.1">
    <property type="nucleotide sequence ID" value="XM_007750870.1"/>
</dbReference>
<feature type="region of interest" description="Disordered" evidence="1">
    <location>
        <begin position="102"/>
        <end position="205"/>
    </location>
</feature>
<dbReference type="AlphaFoldDB" id="W9WFB1"/>
<dbReference type="EMBL" id="AMGX01000019">
    <property type="protein sequence ID" value="EXJ66623.1"/>
    <property type="molecule type" value="Genomic_DNA"/>
</dbReference>
<dbReference type="Proteomes" id="UP000019471">
    <property type="component" value="Unassembled WGS sequence"/>
</dbReference>
<dbReference type="OrthoDB" id="5399305at2759"/>
<dbReference type="InterPro" id="IPR001005">
    <property type="entry name" value="SANT/Myb"/>
</dbReference>
<comment type="caution">
    <text evidence="2">The sequence shown here is derived from an EMBL/GenBank/DDBJ whole genome shotgun (WGS) entry which is preliminary data.</text>
</comment>
<evidence type="ECO:0000313" key="3">
    <source>
        <dbReference type="Proteomes" id="UP000019471"/>
    </source>
</evidence>
<protein>
    <recommendedName>
        <fullName evidence="4">Myb-like domain-containing protein</fullName>
    </recommendedName>
</protein>
<evidence type="ECO:0008006" key="4">
    <source>
        <dbReference type="Google" id="ProtNLM"/>
    </source>
</evidence>
<organism evidence="2 3">
    <name type="scientific">Cladophialophora psammophila CBS 110553</name>
    <dbReference type="NCBI Taxonomy" id="1182543"/>
    <lineage>
        <taxon>Eukaryota</taxon>
        <taxon>Fungi</taxon>
        <taxon>Dikarya</taxon>
        <taxon>Ascomycota</taxon>
        <taxon>Pezizomycotina</taxon>
        <taxon>Eurotiomycetes</taxon>
        <taxon>Chaetothyriomycetidae</taxon>
        <taxon>Chaetothyriales</taxon>
        <taxon>Herpotrichiellaceae</taxon>
        <taxon>Cladophialophora</taxon>
    </lineage>
</organism>
<evidence type="ECO:0000313" key="2">
    <source>
        <dbReference type="EMBL" id="EXJ66623.1"/>
    </source>
</evidence>